<comment type="caution">
    <text evidence="2">The sequence shown here is derived from an EMBL/GenBank/DDBJ whole genome shotgun (WGS) entry which is preliminary data.</text>
</comment>
<dbReference type="EMBL" id="JAHHIF010000010">
    <property type="protein sequence ID" value="MBW4544699.1"/>
    <property type="molecule type" value="Genomic_DNA"/>
</dbReference>
<gene>
    <name evidence="2" type="ORF">KME25_09700</name>
</gene>
<reference evidence="2" key="2">
    <citation type="journal article" date="2022" name="Microbiol. Resour. Announc.">
        <title>Metagenome Sequencing to Explore Phylogenomics of Terrestrial Cyanobacteria.</title>
        <authorList>
            <person name="Ward R.D."/>
            <person name="Stajich J.E."/>
            <person name="Johansen J.R."/>
            <person name="Huntemann M."/>
            <person name="Clum A."/>
            <person name="Foster B."/>
            <person name="Foster B."/>
            <person name="Roux S."/>
            <person name="Palaniappan K."/>
            <person name="Varghese N."/>
            <person name="Mukherjee S."/>
            <person name="Reddy T.B.K."/>
            <person name="Daum C."/>
            <person name="Copeland A."/>
            <person name="Chen I.A."/>
            <person name="Ivanova N.N."/>
            <person name="Kyrpides N.C."/>
            <person name="Shapiro N."/>
            <person name="Eloe-Fadrosh E.A."/>
            <person name="Pietrasiak N."/>
        </authorList>
    </citation>
    <scope>NUCLEOTIDE SEQUENCE</scope>
    <source>
        <strain evidence="2">CPER-KK1</strain>
    </source>
</reference>
<feature type="domain" description="DUF4935" evidence="1">
    <location>
        <begin position="5"/>
        <end position="185"/>
    </location>
</feature>
<sequence length="290" mass="32893">MQYLLFDTCIWLTLAAKPESRPLLKSILSGLNQNKLKILLSDVTVEEYSRHKDSIVGKDTSPLKNHIKNAKKIQDYLDISERSAFLALLNKANDNIDSSAKKGVNALGIIESIFDNINTTKLPSSAEILINASQIAIKKQAPCHKNKNSVADTVIYLQFEKWVKETEAIKNNVEFHFVTENIKDFSSNKDERNPHEDLLIFNKDSVYYHIDPYKALERIELKDIPPDEFDLFESRLRMNRDASSPCTSVEGHVFSDNEGRWSHSQFGGGLSWHLVCARCGALLDTGDFFD</sequence>
<dbReference type="Proteomes" id="UP000753908">
    <property type="component" value="Unassembled WGS sequence"/>
</dbReference>
<evidence type="ECO:0000313" key="2">
    <source>
        <dbReference type="EMBL" id="MBW4544699.1"/>
    </source>
</evidence>
<dbReference type="Pfam" id="PF16289">
    <property type="entry name" value="PIN_12"/>
    <property type="match status" value="1"/>
</dbReference>
<evidence type="ECO:0000259" key="1">
    <source>
        <dbReference type="Pfam" id="PF16289"/>
    </source>
</evidence>
<accession>A0A951PK91</accession>
<evidence type="ECO:0000313" key="3">
    <source>
        <dbReference type="Proteomes" id="UP000753908"/>
    </source>
</evidence>
<dbReference type="InterPro" id="IPR032557">
    <property type="entry name" value="DUF4935"/>
</dbReference>
<name>A0A951PK91_9CYAN</name>
<reference evidence="2" key="1">
    <citation type="submission" date="2021-05" db="EMBL/GenBank/DDBJ databases">
        <authorList>
            <person name="Pietrasiak N."/>
            <person name="Ward R."/>
            <person name="Stajich J.E."/>
            <person name="Kurbessoian T."/>
        </authorList>
    </citation>
    <scope>NUCLEOTIDE SEQUENCE</scope>
    <source>
        <strain evidence="2">CPER-KK1</strain>
    </source>
</reference>
<protein>
    <submittedName>
        <fullName evidence="2">DUF4935 domain-containing protein</fullName>
    </submittedName>
</protein>
<dbReference type="AlphaFoldDB" id="A0A951PK91"/>
<organism evidence="2 3">
    <name type="scientific">Symplocastrum torsivum CPER-KK1</name>
    <dbReference type="NCBI Taxonomy" id="450513"/>
    <lineage>
        <taxon>Bacteria</taxon>
        <taxon>Bacillati</taxon>
        <taxon>Cyanobacteriota</taxon>
        <taxon>Cyanophyceae</taxon>
        <taxon>Oscillatoriophycideae</taxon>
        <taxon>Oscillatoriales</taxon>
        <taxon>Microcoleaceae</taxon>
        <taxon>Symplocastrum</taxon>
    </lineage>
</organism>
<proteinExistence type="predicted"/>